<accession>A0AAN1UUD3</accession>
<evidence type="ECO:0000313" key="1">
    <source>
        <dbReference type="EMBL" id="AZB72485.2"/>
    </source>
</evidence>
<dbReference type="RefSeq" id="WP_208672551.1">
    <property type="nucleotide sequence ID" value="NZ_CP030139.2"/>
</dbReference>
<evidence type="ECO:0000313" key="2">
    <source>
        <dbReference type="Proteomes" id="UP000267249"/>
    </source>
</evidence>
<gene>
    <name evidence="1" type="ORF">DOP62_06920</name>
</gene>
<proteinExistence type="predicted"/>
<dbReference type="AlphaFoldDB" id="A0AAN1UUD3"/>
<sequence length="130" mass="14316">MSESLQMICPVCGAAISSEGERCVHVQFLYSYDQARFLFLSLDLAEAIARADAQQAGCADAEWRSLPELAHELLAQREQVVVLDCQQRGTSWVGWLLGLDAKARAAGVNALPFYDYEPMSLSSCSHRFSA</sequence>
<name>A0AAN1UUD3_SYNEL</name>
<dbReference type="Proteomes" id="UP000267249">
    <property type="component" value="Chromosome"/>
</dbReference>
<organism evidence="1 2">
    <name type="scientific">Synechococcus elongatus PCC 11801</name>
    <dbReference type="NCBI Taxonomy" id="2219813"/>
    <lineage>
        <taxon>Bacteria</taxon>
        <taxon>Bacillati</taxon>
        <taxon>Cyanobacteriota</taxon>
        <taxon>Cyanophyceae</taxon>
        <taxon>Synechococcales</taxon>
        <taxon>Synechococcaceae</taxon>
        <taxon>Synechococcus</taxon>
    </lineage>
</organism>
<reference evidence="1 2" key="1">
    <citation type="journal article" date="2018" name="Sci. Rep.">
        <title>Genome Features and Biochemical Characteristics of a Robust, Fast Growing and Naturally Transformable Cyanobacterium Synechococcus elongatus PCC 11801 Isolated from India.</title>
        <authorList>
            <person name="Jaiswal D."/>
            <person name="Sengupta A."/>
            <person name="Sohoni S."/>
            <person name="Sengupta S."/>
            <person name="Phadnavis A.G."/>
            <person name="Pakrasi H.B."/>
            <person name="Wangikar P.P."/>
        </authorList>
    </citation>
    <scope>NUCLEOTIDE SEQUENCE [LARGE SCALE GENOMIC DNA]</scope>
    <source>
        <strain evidence="1 2">PCC 11801</strain>
    </source>
</reference>
<dbReference type="EMBL" id="CP030139">
    <property type="protein sequence ID" value="AZB72485.2"/>
    <property type="molecule type" value="Genomic_DNA"/>
</dbReference>
<protein>
    <submittedName>
        <fullName evidence="1">Uncharacterized protein</fullName>
    </submittedName>
</protein>